<organism evidence="1 2">
    <name type="scientific">Lentinula lateritia</name>
    <dbReference type="NCBI Taxonomy" id="40482"/>
    <lineage>
        <taxon>Eukaryota</taxon>
        <taxon>Fungi</taxon>
        <taxon>Dikarya</taxon>
        <taxon>Basidiomycota</taxon>
        <taxon>Agaricomycotina</taxon>
        <taxon>Agaricomycetes</taxon>
        <taxon>Agaricomycetidae</taxon>
        <taxon>Agaricales</taxon>
        <taxon>Marasmiineae</taxon>
        <taxon>Omphalotaceae</taxon>
        <taxon>Lentinula</taxon>
    </lineage>
</organism>
<name>A0A9W9DW97_9AGAR</name>
<gene>
    <name evidence="1" type="ORF">C8J55DRAFT_323994</name>
</gene>
<dbReference type="AlphaFoldDB" id="A0A9W9DW97"/>
<evidence type="ECO:0000313" key="2">
    <source>
        <dbReference type="Proteomes" id="UP001150238"/>
    </source>
</evidence>
<reference evidence="1" key="2">
    <citation type="journal article" date="2023" name="Proc. Natl. Acad. Sci. U.S.A.">
        <title>A global phylogenomic analysis of the shiitake genus Lentinula.</title>
        <authorList>
            <person name="Sierra-Patev S."/>
            <person name="Min B."/>
            <person name="Naranjo-Ortiz M."/>
            <person name="Looney B."/>
            <person name="Konkel Z."/>
            <person name="Slot J.C."/>
            <person name="Sakamoto Y."/>
            <person name="Steenwyk J.L."/>
            <person name="Rokas A."/>
            <person name="Carro J."/>
            <person name="Camarero S."/>
            <person name="Ferreira P."/>
            <person name="Molpeceres G."/>
            <person name="Ruiz-Duenas F.J."/>
            <person name="Serrano A."/>
            <person name="Henrissat B."/>
            <person name="Drula E."/>
            <person name="Hughes K.W."/>
            <person name="Mata J.L."/>
            <person name="Ishikawa N.K."/>
            <person name="Vargas-Isla R."/>
            <person name="Ushijima S."/>
            <person name="Smith C.A."/>
            <person name="Donoghue J."/>
            <person name="Ahrendt S."/>
            <person name="Andreopoulos W."/>
            <person name="He G."/>
            <person name="LaButti K."/>
            <person name="Lipzen A."/>
            <person name="Ng V."/>
            <person name="Riley R."/>
            <person name="Sandor L."/>
            <person name="Barry K."/>
            <person name="Martinez A.T."/>
            <person name="Xiao Y."/>
            <person name="Gibbons J.G."/>
            <person name="Terashima K."/>
            <person name="Grigoriev I.V."/>
            <person name="Hibbett D."/>
        </authorList>
    </citation>
    <scope>NUCLEOTIDE SEQUENCE</scope>
    <source>
        <strain evidence="1">Sp2 HRB7682 ss15</strain>
    </source>
</reference>
<dbReference type="Proteomes" id="UP001150238">
    <property type="component" value="Unassembled WGS sequence"/>
</dbReference>
<accession>A0A9W9DW97</accession>
<proteinExistence type="predicted"/>
<reference evidence="1" key="1">
    <citation type="submission" date="2022-08" db="EMBL/GenBank/DDBJ databases">
        <authorList>
            <consortium name="DOE Joint Genome Institute"/>
            <person name="Min B."/>
            <person name="Riley R."/>
            <person name="Sierra-Patev S."/>
            <person name="Naranjo-Ortiz M."/>
            <person name="Looney B."/>
            <person name="Konkel Z."/>
            <person name="Slot J.C."/>
            <person name="Sakamoto Y."/>
            <person name="Steenwyk J.L."/>
            <person name="Rokas A."/>
            <person name="Carro J."/>
            <person name="Camarero S."/>
            <person name="Ferreira P."/>
            <person name="Molpeceres G."/>
            <person name="Ruiz-Duenas F.J."/>
            <person name="Serrano A."/>
            <person name="Henrissat B."/>
            <person name="Drula E."/>
            <person name="Hughes K.W."/>
            <person name="Mata J.L."/>
            <person name="Ishikawa N.K."/>
            <person name="Vargas-Isla R."/>
            <person name="Ushijima S."/>
            <person name="Smith C.A."/>
            <person name="Ahrendt S."/>
            <person name="Andreopoulos W."/>
            <person name="He G."/>
            <person name="Labutti K."/>
            <person name="Lipzen A."/>
            <person name="Ng V."/>
            <person name="Sandor L."/>
            <person name="Barry K."/>
            <person name="Martinez A.T."/>
            <person name="Xiao Y."/>
            <person name="Gibbons J.G."/>
            <person name="Terashima K."/>
            <person name="Hibbett D.S."/>
            <person name="Grigoriev I.V."/>
        </authorList>
    </citation>
    <scope>NUCLEOTIDE SEQUENCE</scope>
    <source>
        <strain evidence="1">Sp2 HRB7682 ss15</strain>
    </source>
</reference>
<sequence length="98" mass="10953">MTSKKESKSFALPDVLRDLALLRVSQVRLDSLVPTFPISPSRNAEFDSDLEKSYQFTKEARAAIRLRNAGKVEDEAGRLEAVRSGLEEFVKGLEDGRV</sequence>
<protein>
    <submittedName>
        <fullName evidence="1">Uncharacterized protein</fullName>
    </submittedName>
</protein>
<comment type="caution">
    <text evidence="1">The sequence shown here is derived from an EMBL/GenBank/DDBJ whole genome shotgun (WGS) entry which is preliminary data.</text>
</comment>
<dbReference type="EMBL" id="JANVFS010000009">
    <property type="protein sequence ID" value="KAJ4487201.1"/>
    <property type="molecule type" value="Genomic_DNA"/>
</dbReference>
<evidence type="ECO:0000313" key="1">
    <source>
        <dbReference type="EMBL" id="KAJ4487201.1"/>
    </source>
</evidence>